<name>A0A448WYE3_9PLAT</name>
<accession>A0A448WYE3</accession>
<reference evidence="2" key="1">
    <citation type="submission" date="2018-11" db="EMBL/GenBank/DDBJ databases">
        <authorList>
            <consortium name="Pathogen Informatics"/>
        </authorList>
    </citation>
    <scope>NUCLEOTIDE SEQUENCE</scope>
</reference>
<evidence type="ECO:0000313" key="3">
    <source>
        <dbReference type="Proteomes" id="UP000784294"/>
    </source>
</evidence>
<comment type="caution">
    <text evidence="2">The sequence shown here is derived from an EMBL/GenBank/DDBJ whole genome shotgun (WGS) entry which is preliminary data.</text>
</comment>
<evidence type="ECO:0000313" key="2">
    <source>
        <dbReference type="EMBL" id="VEL23437.1"/>
    </source>
</evidence>
<proteinExistence type="predicted"/>
<sequence length="85" mass="9238">MFPEGLIVGEIPTSIRQAVAPSKSRSRRLRQLNRSASNQHPQVGDAIGSNDLGISTPRPSTIKSQVGMSICSHYLLYPPFDDSSD</sequence>
<keyword evidence="3" id="KW-1185">Reference proteome</keyword>
<feature type="region of interest" description="Disordered" evidence="1">
    <location>
        <begin position="17"/>
        <end position="60"/>
    </location>
</feature>
<dbReference type="AlphaFoldDB" id="A0A448WYE3"/>
<gene>
    <name evidence="2" type="ORF">PXEA_LOCUS16877</name>
</gene>
<protein>
    <submittedName>
        <fullName evidence="2">Uncharacterized protein</fullName>
    </submittedName>
</protein>
<dbReference type="Proteomes" id="UP000784294">
    <property type="component" value="Unassembled WGS sequence"/>
</dbReference>
<dbReference type="EMBL" id="CAAALY010061915">
    <property type="protein sequence ID" value="VEL23437.1"/>
    <property type="molecule type" value="Genomic_DNA"/>
</dbReference>
<organism evidence="2 3">
    <name type="scientific">Protopolystoma xenopodis</name>
    <dbReference type="NCBI Taxonomy" id="117903"/>
    <lineage>
        <taxon>Eukaryota</taxon>
        <taxon>Metazoa</taxon>
        <taxon>Spiralia</taxon>
        <taxon>Lophotrochozoa</taxon>
        <taxon>Platyhelminthes</taxon>
        <taxon>Monogenea</taxon>
        <taxon>Polyopisthocotylea</taxon>
        <taxon>Polystomatidea</taxon>
        <taxon>Polystomatidae</taxon>
        <taxon>Protopolystoma</taxon>
    </lineage>
</organism>
<evidence type="ECO:0000256" key="1">
    <source>
        <dbReference type="SAM" id="MobiDB-lite"/>
    </source>
</evidence>